<name>A0ABY8SSJ9_9BURK</name>
<dbReference type="CDD" id="cd17470">
    <property type="entry name" value="T3SS_Flik_C"/>
    <property type="match status" value="1"/>
</dbReference>
<sequence length="473" mass="48959">MTDTRIDAPRNGEPRAAKLAQYMSSVRSAGAAGEEAQGFSVLLAALDDLAGLAAAGLAEDSAMAEDAPEEKPALSTLAQEDALLAAQGHAPWMSLVGQTARLDAQGNVDLSLVKQATRLNSQSDVDLSLVGQTARLDAKGDASQSVTTDFLSGRGNITQLAHRQELQQGLPSAHAALQTQDIQKNPDQTQTGQAQAAIDIEAATSFQSAVDNPQLLETEQGAQVVKAEDALTARSEPVLHGKAQGVETRGISLQGMTAVQPQVLEELKDLLRTARSPQPSETETVGKPGPGAGSHEAVAAAAGLAMGASSGNMQGGGQDTANSEAGMDGRPGTPTEREQEVSEQVAFWVHQKTQNAALSIQHEGKPIQVQVQLHGQEAHVRFAADDEQARQLLADGQSQLGELLQAQGLNLAGVSVDAGGAGAEDAGRRGADAQPAQTRLARVSSRAAELPADAALAQRNTVPDGRPGVDLFV</sequence>
<dbReference type="InterPro" id="IPR021136">
    <property type="entry name" value="Flagellar_hook_control-like_C"/>
</dbReference>
<evidence type="ECO:0000313" key="4">
    <source>
        <dbReference type="Proteomes" id="UP001240697"/>
    </source>
</evidence>
<dbReference type="Gene3D" id="3.30.750.140">
    <property type="match status" value="1"/>
</dbReference>
<organism evidence="3 4">
    <name type="scientific">Comamonas resistens</name>
    <dbReference type="NCBI Taxonomy" id="3046670"/>
    <lineage>
        <taxon>Bacteria</taxon>
        <taxon>Pseudomonadati</taxon>
        <taxon>Pseudomonadota</taxon>
        <taxon>Betaproteobacteria</taxon>
        <taxon>Burkholderiales</taxon>
        <taxon>Comamonadaceae</taxon>
        <taxon>Comamonas</taxon>
    </lineage>
</organism>
<reference evidence="3 4" key="1">
    <citation type="submission" date="2023-05" db="EMBL/GenBank/DDBJ databases">
        <authorList>
            <person name="Yin Y."/>
            <person name="Lu Z."/>
        </authorList>
    </citation>
    <scope>NUCLEOTIDE SEQUENCE [LARGE SCALE GENOMIC DNA]</scope>
    <source>
        <strain evidence="3 4">ZM22</strain>
    </source>
</reference>
<dbReference type="RefSeq" id="WP_283487124.1">
    <property type="nucleotide sequence ID" value="NZ_CP125947.1"/>
</dbReference>
<feature type="region of interest" description="Disordered" evidence="1">
    <location>
        <begin position="273"/>
        <end position="295"/>
    </location>
</feature>
<evidence type="ECO:0000256" key="1">
    <source>
        <dbReference type="SAM" id="MobiDB-lite"/>
    </source>
</evidence>
<feature type="domain" description="Flagellar hook-length control protein-like C-terminal" evidence="2">
    <location>
        <begin position="343"/>
        <end position="421"/>
    </location>
</feature>
<feature type="region of interest" description="Disordered" evidence="1">
    <location>
        <begin position="308"/>
        <end position="340"/>
    </location>
</feature>
<keyword evidence="3" id="KW-0969">Cilium</keyword>
<evidence type="ECO:0000259" key="2">
    <source>
        <dbReference type="Pfam" id="PF02120"/>
    </source>
</evidence>
<dbReference type="EMBL" id="CP125947">
    <property type="protein sequence ID" value="WHS66032.1"/>
    <property type="molecule type" value="Genomic_DNA"/>
</dbReference>
<gene>
    <name evidence="3" type="ORF">QMY55_02415</name>
</gene>
<keyword evidence="4" id="KW-1185">Reference proteome</keyword>
<proteinExistence type="predicted"/>
<keyword evidence="3" id="KW-0282">Flagellum</keyword>
<accession>A0ABY8SSJ9</accession>
<dbReference type="Proteomes" id="UP001240697">
    <property type="component" value="Chromosome"/>
</dbReference>
<keyword evidence="3" id="KW-0966">Cell projection</keyword>
<protein>
    <submittedName>
        <fullName evidence="3">Flagellar hook-length control protein FliK</fullName>
    </submittedName>
</protein>
<evidence type="ECO:0000313" key="3">
    <source>
        <dbReference type="EMBL" id="WHS66032.1"/>
    </source>
</evidence>
<dbReference type="InterPro" id="IPR038610">
    <property type="entry name" value="FliK-like_C_sf"/>
</dbReference>
<dbReference type="Pfam" id="PF02120">
    <property type="entry name" value="Flg_hook"/>
    <property type="match status" value="1"/>
</dbReference>